<protein>
    <submittedName>
        <fullName evidence="1">Terminase small subunit</fullName>
    </submittedName>
</protein>
<dbReference type="EMBL" id="JACXAF010000003">
    <property type="protein sequence ID" value="MBD1388560.1"/>
    <property type="molecule type" value="Genomic_DNA"/>
</dbReference>
<name>A0A8J6UL99_9GAMM</name>
<dbReference type="SUPFAM" id="SSF46955">
    <property type="entry name" value="Putative DNA-binding domain"/>
    <property type="match status" value="1"/>
</dbReference>
<evidence type="ECO:0000313" key="1">
    <source>
        <dbReference type="EMBL" id="MBD1388560.1"/>
    </source>
</evidence>
<accession>A0A8J6UL99</accession>
<dbReference type="Proteomes" id="UP000638014">
    <property type="component" value="Unassembled WGS sequence"/>
</dbReference>
<gene>
    <name evidence="1" type="ORF">IC617_03890</name>
</gene>
<sequence length="157" mass="17723">MKVNMTQLASILGVTRKTVRSRMTRGLPIESKGSEGKNYTFDTTKVIEWHVEQELEGSHTSGPNTDPSLRDLRTKKLEAEVAITELNLASKLREVVLVDEAVDTIKDRIKVLSEHFQQLIPRVLPRVVGLVDEQAIRSILEDEINQLLNELIPKENA</sequence>
<dbReference type="Gene3D" id="1.10.10.10">
    <property type="entry name" value="Winged helix-like DNA-binding domain superfamily/Winged helix DNA-binding domain"/>
    <property type="match status" value="1"/>
</dbReference>
<dbReference type="RefSeq" id="WP_191143656.1">
    <property type="nucleotide sequence ID" value="NZ_JACXAF010000003.1"/>
</dbReference>
<dbReference type="InterPro" id="IPR010906">
    <property type="entry name" value="Phage_lambda_Nu1_terminase-ssu"/>
</dbReference>
<proteinExistence type="predicted"/>
<evidence type="ECO:0000313" key="2">
    <source>
        <dbReference type="Proteomes" id="UP000638014"/>
    </source>
</evidence>
<reference evidence="1" key="1">
    <citation type="submission" date="2020-09" db="EMBL/GenBank/DDBJ databases">
        <title>A novel bacterium of genus Neiella, isolated from South China Sea.</title>
        <authorList>
            <person name="Huang H."/>
            <person name="Mo K."/>
            <person name="Hu Y."/>
        </authorList>
    </citation>
    <scope>NUCLEOTIDE SEQUENCE</scope>
    <source>
        <strain evidence="1">HB171785</strain>
    </source>
</reference>
<keyword evidence="2" id="KW-1185">Reference proteome</keyword>
<dbReference type="AlphaFoldDB" id="A0A8J6UL99"/>
<dbReference type="Pfam" id="PF07471">
    <property type="entry name" value="Phage_Nu1"/>
    <property type="match status" value="1"/>
</dbReference>
<dbReference type="InterPro" id="IPR036388">
    <property type="entry name" value="WH-like_DNA-bd_sf"/>
</dbReference>
<comment type="caution">
    <text evidence="1">The sequence shown here is derived from an EMBL/GenBank/DDBJ whole genome shotgun (WGS) entry which is preliminary data.</text>
</comment>
<organism evidence="1 2">
    <name type="scientific">Neiella litorisoli</name>
    <dbReference type="NCBI Taxonomy" id="2771431"/>
    <lineage>
        <taxon>Bacteria</taxon>
        <taxon>Pseudomonadati</taxon>
        <taxon>Pseudomonadota</taxon>
        <taxon>Gammaproteobacteria</taxon>
        <taxon>Alteromonadales</taxon>
        <taxon>Echinimonadaceae</taxon>
        <taxon>Neiella</taxon>
    </lineage>
</organism>
<dbReference type="InterPro" id="IPR009061">
    <property type="entry name" value="DNA-bd_dom_put_sf"/>
</dbReference>